<evidence type="ECO:0000256" key="2">
    <source>
        <dbReference type="ARBA" id="ARBA00023175"/>
    </source>
</evidence>
<dbReference type="Proteomes" id="UP000649617">
    <property type="component" value="Unassembled WGS sequence"/>
</dbReference>
<dbReference type="GO" id="GO:0003777">
    <property type="term" value="F:microtubule motor activity"/>
    <property type="evidence" value="ECO:0007669"/>
    <property type="project" value="InterPro"/>
</dbReference>
<accession>A0A812JIP2</accession>
<keyword evidence="2" id="KW-0505">Motor protein</keyword>
<comment type="caution">
    <text evidence="3">Lacks conserved residue(s) required for the propagation of feature annotation.</text>
</comment>
<dbReference type="InterPro" id="IPR036961">
    <property type="entry name" value="Kinesin_motor_dom_sf"/>
</dbReference>
<comment type="similarity">
    <text evidence="3">Belongs to the TRAFAC class myosin-kinesin ATPase superfamily. Kinesin family.</text>
</comment>
<evidence type="ECO:0000313" key="6">
    <source>
        <dbReference type="Proteomes" id="UP000649617"/>
    </source>
</evidence>
<dbReference type="Pfam" id="PF00225">
    <property type="entry name" value="Kinesin"/>
    <property type="match status" value="1"/>
</dbReference>
<keyword evidence="6" id="KW-1185">Reference proteome</keyword>
<evidence type="ECO:0000313" key="5">
    <source>
        <dbReference type="EMBL" id="CAE7202411.1"/>
    </source>
</evidence>
<comment type="caution">
    <text evidence="5">The sequence shown here is derived from an EMBL/GenBank/DDBJ whole genome shotgun (WGS) entry which is preliminary data.</text>
</comment>
<dbReference type="Gene3D" id="3.40.850.10">
    <property type="entry name" value="Kinesin motor domain"/>
    <property type="match status" value="1"/>
</dbReference>
<dbReference type="PANTHER" id="PTHR47968">
    <property type="entry name" value="CENTROMERE PROTEIN E"/>
    <property type="match status" value="1"/>
</dbReference>
<dbReference type="SMART" id="SM00129">
    <property type="entry name" value="KISc"/>
    <property type="match status" value="1"/>
</dbReference>
<reference evidence="5" key="1">
    <citation type="submission" date="2021-02" db="EMBL/GenBank/DDBJ databases">
        <authorList>
            <person name="Dougan E. K."/>
            <person name="Rhodes N."/>
            <person name="Thang M."/>
            <person name="Chan C."/>
        </authorList>
    </citation>
    <scope>NUCLEOTIDE SEQUENCE</scope>
</reference>
<dbReference type="InterPro" id="IPR027640">
    <property type="entry name" value="Kinesin-like_fam"/>
</dbReference>
<dbReference type="GO" id="GO:0008017">
    <property type="term" value="F:microtubule binding"/>
    <property type="evidence" value="ECO:0007669"/>
    <property type="project" value="InterPro"/>
</dbReference>
<dbReference type="PANTHER" id="PTHR47968:SF75">
    <property type="entry name" value="CENTROMERE-ASSOCIATED PROTEIN E"/>
    <property type="match status" value="1"/>
</dbReference>
<gene>
    <name evidence="5" type="ORF">SPIL2461_LOCUS1858</name>
</gene>
<name>A0A812JIP2_SYMPI</name>
<organism evidence="5 6">
    <name type="scientific">Symbiodinium pilosum</name>
    <name type="common">Dinoflagellate</name>
    <dbReference type="NCBI Taxonomy" id="2952"/>
    <lineage>
        <taxon>Eukaryota</taxon>
        <taxon>Sar</taxon>
        <taxon>Alveolata</taxon>
        <taxon>Dinophyceae</taxon>
        <taxon>Suessiales</taxon>
        <taxon>Symbiodiniaceae</taxon>
        <taxon>Symbiodinium</taxon>
    </lineage>
</organism>
<dbReference type="EMBL" id="CAJNIZ010001897">
    <property type="protein sequence ID" value="CAE7202411.1"/>
    <property type="molecule type" value="Genomic_DNA"/>
</dbReference>
<dbReference type="InterPro" id="IPR027417">
    <property type="entry name" value="P-loop_NTPase"/>
</dbReference>
<dbReference type="SUPFAM" id="SSF52540">
    <property type="entry name" value="P-loop containing nucleoside triphosphate hydrolases"/>
    <property type="match status" value="1"/>
</dbReference>
<keyword evidence="1" id="KW-0175">Coiled coil</keyword>
<protein>
    <recommendedName>
        <fullName evidence="4">Kinesin motor domain-containing protein</fullName>
    </recommendedName>
</protein>
<dbReference type="GO" id="GO:0005524">
    <property type="term" value="F:ATP binding"/>
    <property type="evidence" value="ECO:0007669"/>
    <property type="project" value="InterPro"/>
</dbReference>
<dbReference type="OrthoDB" id="3176171at2759"/>
<feature type="non-terminal residue" evidence="5">
    <location>
        <position position="120"/>
    </location>
</feature>
<evidence type="ECO:0000256" key="1">
    <source>
        <dbReference type="ARBA" id="ARBA00023054"/>
    </source>
</evidence>
<dbReference type="PROSITE" id="PS50067">
    <property type="entry name" value="KINESIN_MOTOR_2"/>
    <property type="match status" value="1"/>
</dbReference>
<dbReference type="InterPro" id="IPR001752">
    <property type="entry name" value="Kinesin_motor_dom"/>
</dbReference>
<proteinExistence type="inferred from homology"/>
<feature type="domain" description="Kinesin motor" evidence="4">
    <location>
        <begin position="1"/>
        <end position="96"/>
    </location>
</feature>
<dbReference type="AlphaFoldDB" id="A0A812JIP2"/>
<evidence type="ECO:0000256" key="3">
    <source>
        <dbReference type="PROSITE-ProRule" id="PRU00283"/>
    </source>
</evidence>
<feature type="non-terminal residue" evidence="5">
    <location>
        <position position="1"/>
    </location>
</feature>
<sequence>VDLAGSERVMKTGVAGTQLEEAKNINKSLLALGQVIYALAHKQKHVPYRDSKLTQLLRNCLGGNARTAVLIAVSPHVDNAGESLSSMRFGARASLVENSASENVAENVLELKRLLEHARQ</sequence>
<evidence type="ECO:0000259" key="4">
    <source>
        <dbReference type="PROSITE" id="PS50067"/>
    </source>
</evidence>
<dbReference type="GO" id="GO:0007018">
    <property type="term" value="P:microtubule-based movement"/>
    <property type="evidence" value="ECO:0007669"/>
    <property type="project" value="InterPro"/>
</dbReference>